<evidence type="ECO:0000313" key="2">
    <source>
        <dbReference type="Proteomes" id="UP000029986"/>
    </source>
</evidence>
<protein>
    <submittedName>
        <fullName evidence="1">Tail assembly protein</fullName>
    </submittedName>
</protein>
<dbReference type="InterPro" id="IPR009734">
    <property type="entry name" value="Myoviridae_GpU"/>
</dbReference>
<organism evidence="1 2">
    <name type="scientific">Hafnia alvei FB1</name>
    <dbReference type="NCBI Taxonomy" id="1453496"/>
    <lineage>
        <taxon>Bacteria</taxon>
        <taxon>Pseudomonadati</taxon>
        <taxon>Pseudomonadota</taxon>
        <taxon>Gammaproteobacteria</taxon>
        <taxon>Enterobacterales</taxon>
        <taxon>Hafniaceae</taxon>
        <taxon>Hafnia</taxon>
    </lineage>
</organism>
<dbReference type="KEGG" id="hav:AT03_00975"/>
<keyword evidence="2" id="KW-1185">Reference proteome</keyword>
<dbReference type="RefSeq" id="WP_038501825.1">
    <property type="nucleotide sequence ID" value="NZ_CP009706.1"/>
</dbReference>
<dbReference type="PATRIC" id="fig|1453496.5.peg.199"/>
<dbReference type="PIRSF" id="PIRSF029208">
    <property type="entry name" value="Phage_tail_GPU"/>
    <property type="match status" value="1"/>
</dbReference>
<dbReference type="Pfam" id="PF06995">
    <property type="entry name" value="Phage_P2_GpU"/>
    <property type="match status" value="1"/>
</dbReference>
<dbReference type="eggNOG" id="COG3499">
    <property type="taxonomic scope" value="Bacteria"/>
</dbReference>
<reference evidence="1 2" key="1">
    <citation type="journal article" date="2014" name="Gut Pathog.">
        <title>Gene clusters of Hafnia alvei strain FB1 important in survival and pathogenesis: a draft genome perspective.</title>
        <authorList>
            <person name="Tan J.Y."/>
            <person name="Yin W.F."/>
            <person name="Chan K.G."/>
        </authorList>
    </citation>
    <scope>NUCLEOTIDE SEQUENCE [LARGE SCALE GENOMIC DNA]</scope>
    <source>
        <strain evidence="1 2">FB1</strain>
    </source>
</reference>
<evidence type="ECO:0000313" key="1">
    <source>
        <dbReference type="EMBL" id="AIU71112.1"/>
    </source>
</evidence>
<dbReference type="EMBL" id="CP009706">
    <property type="protein sequence ID" value="AIU71112.1"/>
    <property type="molecule type" value="Genomic_DNA"/>
</dbReference>
<dbReference type="OrthoDB" id="1550902at2"/>
<dbReference type="Proteomes" id="UP000029986">
    <property type="component" value="Chromosome"/>
</dbReference>
<gene>
    <name evidence="1" type="ORF">AT03_00975</name>
</gene>
<accession>A0A097QXE9</accession>
<name>A0A097QXE9_HAFAL</name>
<sequence length="161" mass="17451">MMLTLGLFVFQLQTLPYQSLQQSLDYRWPSNSRVGQRPTYQFLGAGEDKVTLSGVLLPEITGGALSMLTLKTMAEQGKAWPLIGGDGAIYGMYVVASMTQTQSVFFADGSARRIEFSMTLTRVDESLGAMFGDLQQQANDLAGQAGEMAQKAQDMTGGLFS</sequence>
<dbReference type="AlphaFoldDB" id="A0A097QXE9"/>
<dbReference type="HOGENOM" id="CLU_102468_0_0_6"/>
<dbReference type="InterPro" id="IPR016912">
    <property type="entry name" value="Phage_P2_GpU"/>
</dbReference>
<proteinExistence type="predicted"/>